<reference evidence="3 4" key="1">
    <citation type="submission" date="2019-09" db="EMBL/GenBank/DDBJ databases">
        <title>Actinomadura physcomitrii sp. nov., a novel actinomycete isolated from moss [Physcomitrium sphaericum (Ludw) Fuernr].</title>
        <authorList>
            <person name="Zhuang X."/>
            <person name="Liu C."/>
        </authorList>
    </citation>
    <scope>NUCLEOTIDE SEQUENCE [LARGE SCALE GENOMIC DNA]</scope>
    <source>
        <strain evidence="3 4">HMC1</strain>
    </source>
</reference>
<gene>
    <name evidence="3" type="ORF">F8566_48425</name>
</gene>
<keyword evidence="1 3" id="KW-0378">Hydrolase</keyword>
<name>A0A6H9YI74_9ACTN</name>
<sequence length="172" mass="19109">MVDTAKSALVVVDVQRGFLRDCSRHVLPVIVDLVRRWPGGLVLTRYVNPPGSPYERLLHWDGFRGPPATDLAPELLDAAGHATVITKEVYTLFTTEGEQLVRDRGWTDLYLCGIATEYCVLKTAIDAFERGLTPWLIEDACASHENAHEEGLRAARRFIGAGQIIRAPDIPM</sequence>
<protein>
    <submittedName>
        <fullName evidence="3">Cysteine hydrolase</fullName>
    </submittedName>
</protein>
<evidence type="ECO:0000313" key="3">
    <source>
        <dbReference type="EMBL" id="KAB2339337.1"/>
    </source>
</evidence>
<dbReference type="Pfam" id="PF00857">
    <property type="entry name" value="Isochorismatase"/>
    <property type="match status" value="1"/>
</dbReference>
<dbReference type="InterPro" id="IPR050272">
    <property type="entry name" value="Isochorismatase-like_hydrls"/>
</dbReference>
<dbReference type="RefSeq" id="WP_151571066.1">
    <property type="nucleotide sequence ID" value="NZ_WBMT01000036.1"/>
</dbReference>
<comment type="caution">
    <text evidence="3">The sequence shown here is derived from an EMBL/GenBank/DDBJ whole genome shotgun (WGS) entry which is preliminary data.</text>
</comment>
<proteinExistence type="predicted"/>
<dbReference type="EMBL" id="WBMT01000036">
    <property type="protein sequence ID" value="KAB2339337.1"/>
    <property type="molecule type" value="Genomic_DNA"/>
</dbReference>
<dbReference type="SUPFAM" id="SSF52499">
    <property type="entry name" value="Isochorismatase-like hydrolases"/>
    <property type="match status" value="1"/>
</dbReference>
<accession>A0A6H9YI74</accession>
<dbReference type="GO" id="GO:0016787">
    <property type="term" value="F:hydrolase activity"/>
    <property type="evidence" value="ECO:0007669"/>
    <property type="project" value="UniProtKB-KW"/>
</dbReference>
<dbReference type="OrthoDB" id="9814140at2"/>
<organism evidence="3 4">
    <name type="scientific">Actinomadura rudentiformis</name>
    <dbReference type="NCBI Taxonomy" id="359158"/>
    <lineage>
        <taxon>Bacteria</taxon>
        <taxon>Bacillati</taxon>
        <taxon>Actinomycetota</taxon>
        <taxon>Actinomycetes</taxon>
        <taxon>Streptosporangiales</taxon>
        <taxon>Thermomonosporaceae</taxon>
        <taxon>Actinomadura</taxon>
    </lineage>
</organism>
<dbReference type="PANTHER" id="PTHR43540">
    <property type="entry name" value="PEROXYUREIDOACRYLATE/UREIDOACRYLATE AMIDOHYDROLASE-RELATED"/>
    <property type="match status" value="1"/>
</dbReference>
<dbReference type="InterPro" id="IPR036380">
    <property type="entry name" value="Isochorismatase-like_sf"/>
</dbReference>
<dbReference type="PANTHER" id="PTHR43540:SF6">
    <property type="entry name" value="ISOCHORISMATASE-LIKE DOMAIN-CONTAINING PROTEIN"/>
    <property type="match status" value="1"/>
</dbReference>
<dbReference type="Gene3D" id="3.40.50.850">
    <property type="entry name" value="Isochorismatase-like"/>
    <property type="match status" value="1"/>
</dbReference>
<evidence type="ECO:0000256" key="1">
    <source>
        <dbReference type="ARBA" id="ARBA00022801"/>
    </source>
</evidence>
<dbReference type="Proteomes" id="UP000468735">
    <property type="component" value="Unassembled WGS sequence"/>
</dbReference>
<evidence type="ECO:0000313" key="4">
    <source>
        <dbReference type="Proteomes" id="UP000468735"/>
    </source>
</evidence>
<dbReference type="AlphaFoldDB" id="A0A6H9YI74"/>
<evidence type="ECO:0000259" key="2">
    <source>
        <dbReference type="Pfam" id="PF00857"/>
    </source>
</evidence>
<feature type="domain" description="Isochorismatase-like" evidence="2">
    <location>
        <begin position="7"/>
        <end position="156"/>
    </location>
</feature>
<dbReference type="CDD" id="cd00431">
    <property type="entry name" value="cysteine_hydrolases"/>
    <property type="match status" value="1"/>
</dbReference>
<dbReference type="InterPro" id="IPR000868">
    <property type="entry name" value="Isochorismatase-like_dom"/>
</dbReference>
<keyword evidence="4" id="KW-1185">Reference proteome</keyword>